<dbReference type="AlphaFoldDB" id="A0AAQ3QTI2"/>
<keyword evidence="3" id="KW-1185">Reference proteome</keyword>
<gene>
    <name evidence="2" type="ORF">RZN69_11520</name>
</gene>
<dbReference type="EMBL" id="CP136920">
    <property type="protein sequence ID" value="WOO43718.1"/>
    <property type="molecule type" value="Genomic_DNA"/>
</dbReference>
<name>A0AAQ3QTI2_9BACT</name>
<evidence type="ECO:0000313" key="3">
    <source>
        <dbReference type="Proteomes" id="UP001304300"/>
    </source>
</evidence>
<proteinExistence type="predicted"/>
<sequence>MIQFIFRYLTFQSTTEELNQLDRKHLIVGLIGVWIVGIGRYWDHPSASVAQYLGLGSVIYVFCLALVFWIIIKPLRVPQCTYINLLSLICLTSFPAILYAIPVERFTSISTAISLNVWFLAIVALWRVSLMFVYVRRAYQVSYWLCILILLLPIMGIVASLLILNLEQAVFEIMGGLRESEPEQTSNDGAYAVVFLLAALSYMGFIPILICYLITMVFRWQDRESVFKKDKIT</sequence>
<dbReference type="KEGG" id="puo:RZN69_11520"/>
<accession>A0AAQ3QTI2</accession>
<organism evidence="2 3">
    <name type="scientific">Rubellicoccus peritrichatus</name>
    <dbReference type="NCBI Taxonomy" id="3080537"/>
    <lineage>
        <taxon>Bacteria</taxon>
        <taxon>Pseudomonadati</taxon>
        <taxon>Verrucomicrobiota</taxon>
        <taxon>Opitutia</taxon>
        <taxon>Puniceicoccales</taxon>
        <taxon>Cerasicoccaceae</taxon>
        <taxon>Rubellicoccus</taxon>
    </lineage>
</organism>
<feature type="transmembrane region" description="Helical" evidence="1">
    <location>
        <begin position="26"/>
        <end position="43"/>
    </location>
</feature>
<evidence type="ECO:0000256" key="1">
    <source>
        <dbReference type="SAM" id="Phobius"/>
    </source>
</evidence>
<keyword evidence="1" id="KW-1133">Transmembrane helix</keyword>
<feature type="transmembrane region" description="Helical" evidence="1">
    <location>
        <begin position="142"/>
        <end position="164"/>
    </location>
</feature>
<feature type="transmembrane region" description="Helical" evidence="1">
    <location>
        <begin position="49"/>
        <end position="71"/>
    </location>
</feature>
<keyword evidence="1" id="KW-0472">Membrane</keyword>
<reference evidence="2 3" key="1">
    <citation type="submission" date="2023-10" db="EMBL/GenBank/DDBJ databases">
        <title>Rubellicoccus peritrichatus gen. nov., sp. nov., isolated from an algae of coral reef tank.</title>
        <authorList>
            <person name="Luo J."/>
        </authorList>
    </citation>
    <scope>NUCLEOTIDE SEQUENCE [LARGE SCALE GENOMIC DNA]</scope>
    <source>
        <strain evidence="2 3">CR14</strain>
    </source>
</reference>
<dbReference type="RefSeq" id="WP_317836316.1">
    <property type="nucleotide sequence ID" value="NZ_CP136920.1"/>
</dbReference>
<feature type="transmembrane region" description="Helical" evidence="1">
    <location>
        <begin position="190"/>
        <end position="218"/>
    </location>
</feature>
<keyword evidence="1" id="KW-0812">Transmembrane</keyword>
<protein>
    <submittedName>
        <fullName evidence="2">Uncharacterized protein</fullName>
    </submittedName>
</protein>
<feature type="transmembrane region" description="Helical" evidence="1">
    <location>
        <begin position="83"/>
        <end position="101"/>
    </location>
</feature>
<dbReference type="Proteomes" id="UP001304300">
    <property type="component" value="Chromosome"/>
</dbReference>
<evidence type="ECO:0000313" key="2">
    <source>
        <dbReference type="EMBL" id="WOO43718.1"/>
    </source>
</evidence>
<feature type="transmembrane region" description="Helical" evidence="1">
    <location>
        <begin position="113"/>
        <end position="135"/>
    </location>
</feature>